<accession>A0A366FN75</accession>
<dbReference type="Proteomes" id="UP000253529">
    <property type="component" value="Unassembled WGS sequence"/>
</dbReference>
<protein>
    <recommendedName>
        <fullName evidence="5">Secreted protein with PEP-CTERM sorting signal</fullName>
    </recommendedName>
</protein>
<keyword evidence="2" id="KW-0732">Signal</keyword>
<evidence type="ECO:0000313" key="3">
    <source>
        <dbReference type="EMBL" id="RBP16078.1"/>
    </source>
</evidence>
<keyword evidence="1" id="KW-0812">Transmembrane</keyword>
<evidence type="ECO:0000256" key="2">
    <source>
        <dbReference type="SAM" id="SignalP"/>
    </source>
</evidence>
<proteinExistence type="predicted"/>
<keyword evidence="4" id="KW-1185">Reference proteome</keyword>
<dbReference type="AlphaFoldDB" id="A0A366FN75"/>
<feature type="chain" id="PRO_5016752078" description="Secreted protein with PEP-CTERM sorting signal" evidence="2">
    <location>
        <begin position="24"/>
        <end position="58"/>
    </location>
</feature>
<dbReference type="EMBL" id="QNRK01000006">
    <property type="protein sequence ID" value="RBP16078.1"/>
    <property type="molecule type" value="Genomic_DNA"/>
</dbReference>
<evidence type="ECO:0008006" key="5">
    <source>
        <dbReference type="Google" id="ProtNLM"/>
    </source>
</evidence>
<feature type="signal peptide" evidence="2">
    <location>
        <begin position="1"/>
        <end position="23"/>
    </location>
</feature>
<reference evidence="3 4" key="1">
    <citation type="submission" date="2018-06" db="EMBL/GenBank/DDBJ databases">
        <title>Genomic Encyclopedia of Type Strains, Phase IV (KMG-IV): sequencing the most valuable type-strain genomes for metagenomic binning, comparative biology and taxonomic classification.</title>
        <authorList>
            <person name="Goeker M."/>
        </authorList>
    </citation>
    <scope>NUCLEOTIDE SEQUENCE [LARGE SCALE GENOMIC DNA]</scope>
    <source>
        <strain evidence="3 4">DSM 24875</strain>
    </source>
</reference>
<sequence length="58" mass="6237">MFRHKLVFSVVATAALLAPLTNAPEPATWIASLILLIAMGTAVARPTRRKRLPPGISE</sequence>
<gene>
    <name evidence="3" type="ORF">DFR50_10640</name>
</gene>
<comment type="caution">
    <text evidence="3">The sequence shown here is derived from an EMBL/GenBank/DDBJ whole genome shotgun (WGS) entry which is preliminary data.</text>
</comment>
<dbReference type="RefSeq" id="WP_170153080.1">
    <property type="nucleotide sequence ID" value="NZ_QNRK01000006.1"/>
</dbReference>
<keyword evidence="1" id="KW-1133">Transmembrane helix</keyword>
<evidence type="ECO:0000313" key="4">
    <source>
        <dbReference type="Proteomes" id="UP000253529"/>
    </source>
</evidence>
<keyword evidence="1" id="KW-0472">Membrane</keyword>
<feature type="transmembrane region" description="Helical" evidence="1">
    <location>
        <begin position="27"/>
        <end position="44"/>
    </location>
</feature>
<name>A0A366FN75_9HYPH</name>
<evidence type="ECO:0000256" key="1">
    <source>
        <dbReference type="SAM" id="Phobius"/>
    </source>
</evidence>
<organism evidence="3 4">
    <name type="scientific">Roseiarcus fermentans</name>
    <dbReference type="NCBI Taxonomy" id="1473586"/>
    <lineage>
        <taxon>Bacteria</taxon>
        <taxon>Pseudomonadati</taxon>
        <taxon>Pseudomonadota</taxon>
        <taxon>Alphaproteobacteria</taxon>
        <taxon>Hyphomicrobiales</taxon>
        <taxon>Roseiarcaceae</taxon>
        <taxon>Roseiarcus</taxon>
    </lineage>
</organism>